<name>A0A7D9D662_PARCT</name>
<dbReference type="Proteomes" id="UP001152795">
    <property type="component" value="Unassembled WGS sequence"/>
</dbReference>
<dbReference type="OrthoDB" id="427950at2759"/>
<dbReference type="Pfam" id="PF13202">
    <property type="entry name" value="EF-hand_5"/>
    <property type="match status" value="1"/>
</dbReference>
<evidence type="ECO:0000313" key="2">
    <source>
        <dbReference type="EMBL" id="CAB3977368.1"/>
    </source>
</evidence>
<evidence type="ECO:0000256" key="1">
    <source>
        <dbReference type="ARBA" id="ARBA00022837"/>
    </source>
</evidence>
<keyword evidence="1" id="KW-0106">Calcium</keyword>
<dbReference type="AlphaFoldDB" id="A0A7D9D662"/>
<dbReference type="PANTHER" id="PTHR10827">
    <property type="entry name" value="RETICULOCALBIN"/>
    <property type="match status" value="1"/>
</dbReference>
<dbReference type="CDD" id="cd00051">
    <property type="entry name" value="EFh"/>
    <property type="match status" value="1"/>
</dbReference>
<reference evidence="2" key="1">
    <citation type="submission" date="2020-04" db="EMBL/GenBank/DDBJ databases">
        <authorList>
            <person name="Alioto T."/>
            <person name="Alioto T."/>
            <person name="Gomez Garrido J."/>
        </authorList>
    </citation>
    <scope>NUCLEOTIDE SEQUENCE</scope>
    <source>
        <strain evidence="2">A484AB</strain>
    </source>
</reference>
<dbReference type="InterPro" id="IPR011992">
    <property type="entry name" value="EF-hand-dom_pair"/>
</dbReference>
<sequence length="187" mass="21410">MSNTTDEQRAYHLRKMRTRFRRLDVNKDGFISRDDFEYMANKLLEYSKMGEEHAESTRKAFTFVADNLGLKSGVKTPVEEAAKEASRQMMSMAPAKQLAVLHSGHNALFDALDLDKDGYISQEEFKIYFQVIGPDISEAEMQHSFNTIDENKNGQVSREEFLAAAFDFMFGVEETEISEVFFGHLLP</sequence>
<dbReference type="EMBL" id="CACRXK020000044">
    <property type="protein sequence ID" value="CAB3977368.1"/>
    <property type="molecule type" value="Genomic_DNA"/>
</dbReference>
<dbReference type="InterPro" id="IPR018247">
    <property type="entry name" value="EF_Hand_1_Ca_BS"/>
</dbReference>
<dbReference type="SUPFAM" id="SSF47473">
    <property type="entry name" value="EF-hand"/>
    <property type="match status" value="1"/>
</dbReference>
<dbReference type="Gene3D" id="1.10.238.10">
    <property type="entry name" value="EF-hand"/>
    <property type="match status" value="1"/>
</dbReference>
<dbReference type="PROSITE" id="PS00018">
    <property type="entry name" value="EF_HAND_1"/>
    <property type="match status" value="3"/>
</dbReference>
<evidence type="ECO:0000313" key="3">
    <source>
        <dbReference type="Proteomes" id="UP001152795"/>
    </source>
</evidence>
<proteinExistence type="predicted"/>
<organism evidence="2 3">
    <name type="scientific">Paramuricea clavata</name>
    <name type="common">Red gorgonian</name>
    <name type="synonym">Violescent sea-whip</name>
    <dbReference type="NCBI Taxonomy" id="317549"/>
    <lineage>
        <taxon>Eukaryota</taxon>
        <taxon>Metazoa</taxon>
        <taxon>Cnidaria</taxon>
        <taxon>Anthozoa</taxon>
        <taxon>Octocorallia</taxon>
        <taxon>Malacalcyonacea</taxon>
        <taxon>Plexauridae</taxon>
        <taxon>Paramuricea</taxon>
    </lineage>
</organism>
<comment type="caution">
    <text evidence="2">The sequence shown here is derived from an EMBL/GenBank/DDBJ whole genome shotgun (WGS) entry which is preliminary data.</text>
</comment>
<dbReference type="GO" id="GO:0005509">
    <property type="term" value="F:calcium ion binding"/>
    <property type="evidence" value="ECO:0007669"/>
    <property type="project" value="InterPro"/>
</dbReference>
<accession>A0A7D9D662</accession>
<keyword evidence="3" id="KW-1185">Reference proteome</keyword>
<dbReference type="PROSITE" id="PS50222">
    <property type="entry name" value="EF_HAND_2"/>
    <property type="match status" value="3"/>
</dbReference>
<dbReference type="Pfam" id="PF13499">
    <property type="entry name" value="EF-hand_7"/>
    <property type="match status" value="1"/>
</dbReference>
<protein>
    <submittedName>
        <fullName evidence="2">Sarcoplasmic calcium-binding</fullName>
    </submittedName>
</protein>
<dbReference type="PANTHER" id="PTHR10827:SF85">
    <property type="entry name" value="CALCIUM-BINDING PROTEIN"/>
    <property type="match status" value="1"/>
</dbReference>
<gene>
    <name evidence="2" type="ORF">PACLA_8A013933</name>
</gene>
<dbReference type="InterPro" id="IPR002048">
    <property type="entry name" value="EF_hand_dom"/>
</dbReference>
<dbReference type="SMART" id="SM00054">
    <property type="entry name" value="EFh"/>
    <property type="match status" value="3"/>
</dbReference>